<name>A0A450UDD5_9GAMM</name>
<dbReference type="AlphaFoldDB" id="A0A450UDD5"/>
<protein>
    <recommendedName>
        <fullName evidence="1">NACHT-associated inactive Restriction Endonuclease 2 domain-containing protein</fullName>
    </recommendedName>
</protein>
<evidence type="ECO:0000259" key="1">
    <source>
        <dbReference type="Pfam" id="PF22723"/>
    </source>
</evidence>
<dbReference type="InterPro" id="IPR055007">
    <property type="entry name" value="NA-iREase2_dom"/>
</dbReference>
<gene>
    <name evidence="2" type="ORF">BECKLFY1418A_GA0070994_101137</name>
</gene>
<dbReference type="InterPro" id="IPR027417">
    <property type="entry name" value="P-loop_NTPase"/>
</dbReference>
<dbReference type="Pfam" id="PF22723">
    <property type="entry name" value="NA-iREase2"/>
    <property type="match status" value="1"/>
</dbReference>
<dbReference type="EMBL" id="CAADFH010000011">
    <property type="protein sequence ID" value="VFJ90402.1"/>
    <property type="molecule type" value="Genomic_DNA"/>
</dbReference>
<accession>A0A450UDD5</accession>
<dbReference type="Gene3D" id="3.40.50.300">
    <property type="entry name" value="P-loop containing nucleotide triphosphate hydrolases"/>
    <property type="match status" value="1"/>
</dbReference>
<organism evidence="2">
    <name type="scientific">Candidatus Kentrum sp. LFY</name>
    <dbReference type="NCBI Taxonomy" id="2126342"/>
    <lineage>
        <taxon>Bacteria</taxon>
        <taxon>Pseudomonadati</taxon>
        <taxon>Pseudomonadota</taxon>
        <taxon>Gammaproteobacteria</taxon>
        <taxon>Candidatus Kentrum</taxon>
    </lineage>
</organism>
<proteinExistence type="predicted"/>
<dbReference type="Gene3D" id="2.160.20.80">
    <property type="entry name" value="E3 ubiquitin-protein ligase SopA"/>
    <property type="match status" value="1"/>
</dbReference>
<evidence type="ECO:0000313" key="2">
    <source>
        <dbReference type="EMBL" id="VFJ90402.1"/>
    </source>
</evidence>
<feature type="domain" description="NACHT-associated inactive Restriction Endonuclease 2" evidence="1">
    <location>
        <begin position="7"/>
        <end position="121"/>
    </location>
</feature>
<reference evidence="2" key="1">
    <citation type="submission" date="2019-02" db="EMBL/GenBank/DDBJ databases">
        <authorList>
            <person name="Gruber-Vodicka R. H."/>
            <person name="Seah K. B. B."/>
        </authorList>
    </citation>
    <scope>NUCLEOTIDE SEQUENCE</scope>
    <source>
        <strain evidence="2">BECK_M6</strain>
    </source>
</reference>
<sequence length="709" mass="81782">MEIDRLKLDVLYKSYGFKIRKASSEDIRVYTYRSGYFNNADIISIDDSSNPSKDLEDYQKAGFACTIRDYKSLEDAEKELFNGFFAFKATKKRFRDEEERFRTRQSNIIGGGYQFVSPPYRETHKEIHKETQTEGIPLTDYLIKELEKNGPRLIILEAAAGYGKTCASFELLRKSLGYFSTRLPLFIELSRNRQAKIFRYVLLDEIDRIFPSLSASLVGSEIEKGNIFMIVDGFDELLHRTEAESPDYHKVDPMLETLSDLLKGNAKIVLTSRKTAIFSGDHFHTWMENHENDFHISRHSLLKPNLEDWLSYERRYALDKEKFPIEKISNPVLLAFLRGQKEDEFESLAKNPEKIVDEYFTRLLDRETERQELRMDIDEQYRLFTSLAAHMLELDFTAEDHEYLQLFISESNKDLLLRIRNRYPSEARPTLEELSAKLVSHALLDRKGDENDRVGFVNDFVLGNFIGNSLLKSGSNDMLVPDDFLEQTILSYRSRAKSDRLGLWEKLKFSLEFISSEARVSAEVALCGHPVNDLIGETFSRVTFDNINIGTNIKIDRCVFADCSFSNVTFQLDSLYQVTFVSCRFYSCSYVGGLEGRGDKDVHLVNCAGEENQFIEHLGRESDEKNENHLNDIDACKKTVLEQFWPIGRPNFQPKKQIITLYKGHAQKKRGLVSEAITELQHDGALIIKGETVEVSTSNMSLLRRLLGR</sequence>